<feature type="transmembrane region" description="Helical" evidence="8">
    <location>
        <begin position="77"/>
        <end position="96"/>
    </location>
</feature>
<feature type="transmembrane region" description="Helical" evidence="8">
    <location>
        <begin position="31"/>
        <end position="57"/>
    </location>
</feature>
<keyword evidence="3" id="KW-0813">Transport</keyword>
<comment type="subcellular location">
    <subcellularLocation>
        <location evidence="1 8">Cell membrane</location>
        <topology evidence="1 8">Multi-pass membrane protein</topology>
    </subcellularLocation>
</comment>
<feature type="transmembrane region" description="Helical" evidence="8">
    <location>
        <begin position="199"/>
        <end position="220"/>
    </location>
</feature>
<gene>
    <name evidence="9" type="ORF">I7412_40800</name>
</gene>
<dbReference type="EMBL" id="JAEACQ010000381">
    <property type="protein sequence ID" value="MBL7633389.1"/>
    <property type="molecule type" value="Genomic_DNA"/>
</dbReference>
<sequence length="302" mass="29292">MNGLDALLTAGAGLLAGAVNAVAGGGTLIAFPALLAAGLPAITANITSSTGLVTGYLGGALGYRRELAGQAARLRALGPPAVLGGIVGAIVLLITPSDGFDLAVPFLVLVACALLAAQSKLSGVVARRRAARTATAPSAATATPAVAGASAAGPAPATGERPGAVATASAQAAAAGPAAAAPSAVTWPTRIGVFVAGAYGSYFGAGLGVLLLGVLGILLVDDLQRTNALKTLLSFIVNLVGVLVFLASAEVAWAYAGILVVASATGGVLGARVARRLPARALRVGVITLGVAVAVILFIRNL</sequence>
<name>A0A937US09_9ACTN</name>
<evidence type="ECO:0000256" key="1">
    <source>
        <dbReference type="ARBA" id="ARBA00004651"/>
    </source>
</evidence>
<evidence type="ECO:0000256" key="2">
    <source>
        <dbReference type="ARBA" id="ARBA00009142"/>
    </source>
</evidence>
<keyword evidence="5 8" id="KW-0812">Transmembrane</keyword>
<evidence type="ECO:0000313" key="9">
    <source>
        <dbReference type="EMBL" id="MBL7633389.1"/>
    </source>
</evidence>
<reference evidence="9" key="1">
    <citation type="submission" date="2020-12" db="EMBL/GenBank/DDBJ databases">
        <title>Genomic characterization of non-nitrogen-fixing Frankia strains.</title>
        <authorList>
            <person name="Carlos-Shanley C."/>
            <person name="Guerra T."/>
            <person name="Hahn D."/>
        </authorList>
    </citation>
    <scope>NUCLEOTIDE SEQUENCE</scope>
    <source>
        <strain evidence="9">CN6</strain>
    </source>
</reference>
<keyword evidence="7 8" id="KW-0472">Membrane</keyword>
<evidence type="ECO:0000256" key="8">
    <source>
        <dbReference type="RuleBase" id="RU363041"/>
    </source>
</evidence>
<dbReference type="PANTHER" id="PTHR30269">
    <property type="entry name" value="TRANSMEMBRANE PROTEIN YFCA"/>
    <property type="match status" value="1"/>
</dbReference>
<organism evidence="9 10">
    <name type="scientific">Frankia nepalensis</name>
    <dbReference type="NCBI Taxonomy" id="1836974"/>
    <lineage>
        <taxon>Bacteria</taxon>
        <taxon>Bacillati</taxon>
        <taxon>Actinomycetota</taxon>
        <taxon>Actinomycetes</taxon>
        <taxon>Frankiales</taxon>
        <taxon>Frankiaceae</taxon>
        <taxon>Frankia</taxon>
    </lineage>
</organism>
<evidence type="ECO:0000256" key="5">
    <source>
        <dbReference type="ARBA" id="ARBA00022692"/>
    </source>
</evidence>
<keyword evidence="10" id="KW-1185">Reference proteome</keyword>
<dbReference type="InterPro" id="IPR052017">
    <property type="entry name" value="TSUP"/>
</dbReference>
<evidence type="ECO:0000256" key="6">
    <source>
        <dbReference type="ARBA" id="ARBA00022989"/>
    </source>
</evidence>
<dbReference type="RefSeq" id="WP_203000611.1">
    <property type="nucleotide sequence ID" value="NZ_JADWYU010000115.1"/>
</dbReference>
<proteinExistence type="inferred from homology"/>
<dbReference type="GO" id="GO:0005886">
    <property type="term" value="C:plasma membrane"/>
    <property type="evidence" value="ECO:0007669"/>
    <property type="project" value="UniProtKB-SubCell"/>
</dbReference>
<protein>
    <recommendedName>
        <fullName evidence="8">Probable membrane transporter protein</fullName>
    </recommendedName>
</protein>
<keyword evidence="6 8" id="KW-1133">Transmembrane helix</keyword>
<dbReference type="AlphaFoldDB" id="A0A937US09"/>
<feature type="transmembrane region" description="Helical" evidence="8">
    <location>
        <begin position="102"/>
        <end position="121"/>
    </location>
</feature>
<comment type="caution">
    <text evidence="9">The sequence shown here is derived from an EMBL/GenBank/DDBJ whole genome shotgun (WGS) entry which is preliminary data.</text>
</comment>
<dbReference type="Pfam" id="PF01925">
    <property type="entry name" value="TauE"/>
    <property type="match status" value="1"/>
</dbReference>
<feature type="transmembrane region" description="Helical" evidence="8">
    <location>
        <begin position="281"/>
        <end position="299"/>
    </location>
</feature>
<evidence type="ECO:0000256" key="7">
    <source>
        <dbReference type="ARBA" id="ARBA00023136"/>
    </source>
</evidence>
<comment type="similarity">
    <text evidence="2 8">Belongs to the 4-toluene sulfonate uptake permease (TSUP) (TC 2.A.102) family.</text>
</comment>
<keyword evidence="4 8" id="KW-1003">Cell membrane</keyword>
<evidence type="ECO:0000256" key="4">
    <source>
        <dbReference type="ARBA" id="ARBA00022475"/>
    </source>
</evidence>
<dbReference type="Proteomes" id="UP000604475">
    <property type="component" value="Unassembled WGS sequence"/>
</dbReference>
<dbReference type="PANTHER" id="PTHR30269:SF0">
    <property type="entry name" value="MEMBRANE TRANSPORTER PROTEIN YFCA-RELATED"/>
    <property type="match status" value="1"/>
</dbReference>
<dbReference type="InterPro" id="IPR002781">
    <property type="entry name" value="TM_pro_TauE-like"/>
</dbReference>
<accession>A0A937US09</accession>
<evidence type="ECO:0000313" key="10">
    <source>
        <dbReference type="Proteomes" id="UP000604475"/>
    </source>
</evidence>
<evidence type="ECO:0000256" key="3">
    <source>
        <dbReference type="ARBA" id="ARBA00022448"/>
    </source>
</evidence>